<dbReference type="Proteomes" id="UP000234327">
    <property type="component" value="Unassembled WGS sequence"/>
</dbReference>
<evidence type="ECO:0000313" key="6">
    <source>
        <dbReference type="EMBL" id="AOP53147.1"/>
    </source>
</evidence>
<gene>
    <name evidence="10" type="ORF">BAUR9175_00897</name>
    <name evidence="13" type="ORF">BAUR920_03322</name>
    <name evidence="11" type="ORF">BAURA63_00955</name>
    <name evidence="12" type="ORF">BAURA86_01260</name>
    <name evidence="6" type="ORF">BLSMQ_1437</name>
    <name evidence="9" type="ORF">CIK65_02480</name>
    <name evidence="8" type="ORF">CIK79_15150</name>
    <name evidence="7" type="ORF">CXR27_07370</name>
</gene>
<reference evidence="14" key="2">
    <citation type="submission" date="2016-09" db="EMBL/GenBank/DDBJ databases">
        <title>Complete Genome Sequence of Brevibacterium linens SMQ-1335.</title>
        <authorList>
            <person name="de Melo A.G."/>
            <person name="Labrie S.J."/>
            <person name="Dumaresq J."/>
            <person name="Roberts R.J."/>
            <person name="Tremblay D.M."/>
            <person name="Moineau S."/>
        </authorList>
    </citation>
    <scope>NUCLEOTIDE SEQUENCE [LARGE SCALE GENOMIC DNA]</scope>
    <source>
        <strain evidence="14">SMQ-1335</strain>
    </source>
</reference>
<evidence type="ECO:0000256" key="4">
    <source>
        <dbReference type="ARBA" id="ARBA00022833"/>
    </source>
</evidence>
<reference evidence="15 16" key="3">
    <citation type="journal article" date="2017" name="Elife">
        <title>Extensive horizontal gene transfer in cheese-associated bacteria.</title>
        <authorList>
            <person name="Bonham K.S."/>
            <person name="Wolfe B.E."/>
            <person name="Dutton R.J."/>
        </authorList>
    </citation>
    <scope>NUCLEOTIDE SEQUENCE [LARGE SCALE GENOMIC DNA]</scope>
    <source>
        <strain evidence="9 16">962_8</strain>
        <strain evidence="8 15">JB5</strain>
    </source>
</reference>
<name>A0A1D7W293_BREAU</name>
<dbReference type="InterPro" id="IPR011032">
    <property type="entry name" value="GroES-like_sf"/>
</dbReference>
<evidence type="ECO:0000313" key="15">
    <source>
        <dbReference type="Proteomes" id="UP000218377"/>
    </source>
</evidence>
<evidence type="ECO:0000313" key="11">
    <source>
        <dbReference type="EMBL" id="SMX71596.1"/>
    </source>
</evidence>
<accession>A0A2H1J4B9</accession>
<keyword evidence="3" id="KW-0479">Metal-binding</keyword>
<dbReference type="SUPFAM" id="SSF50129">
    <property type="entry name" value="GroES-like"/>
    <property type="match status" value="1"/>
</dbReference>
<evidence type="ECO:0000313" key="8">
    <source>
        <dbReference type="EMBL" id="PCC19501.1"/>
    </source>
</evidence>
<evidence type="ECO:0000256" key="2">
    <source>
        <dbReference type="ARBA" id="ARBA00008072"/>
    </source>
</evidence>
<dbReference type="Proteomes" id="UP000218377">
    <property type="component" value="Unassembled WGS sequence"/>
</dbReference>
<comment type="similarity">
    <text evidence="2">Belongs to the zinc-containing alcohol dehydrogenase family.</text>
</comment>
<dbReference type="Proteomes" id="UP000234289">
    <property type="component" value="Unassembled WGS sequence"/>
</dbReference>
<dbReference type="eggNOG" id="COG1063">
    <property type="taxonomic scope" value="Bacteria"/>
</dbReference>
<evidence type="ECO:0000313" key="19">
    <source>
        <dbReference type="Proteomes" id="UP000234327"/>
    </source>
</evidence>
<evidence type="ECO:0000256" key="1">
    <source>
        <dbReference type="ARBA" id="ARBA00001947"/>
    </source>
</evidence>
<accession>A0A1D7W293</accession>
<evidence type="ECO:0000256" key="3">
    <source>
        <dbReference type="ARBA" id="ARBA00022723"/>
    </source>
</evidence>
<dbReference type="GO" id="GO:0016491">
    <property type="term" value="F:oxidoreductase activity"/>
    <property type="evidence" value="ECO:0007669"/>
    <property type="project" value="UniProtKB-KW"/>
</dbReference>
<dbReference type="Proteomes" id="UP000234525">
    <property type="component" value="Unassembled WGS sequence"/>
</dbReference>
<keyword evidence="5" id="KW-0560">Oxidoreductase</keyword>
<dbReference type="Proteomes" id="UP000234300">
    <property type="component" value="Unassembled WGS sequence"/>
</dbReference>
<dbReference type="Gene3D" id="3.40.50.720">
    <property type="entry name" value="NAD(P)-binding Rossmann-like Domain"/>
    <property type="match status" value="1"/>
</dbReference>
<dbReference type="EMBL" id="FXZG01000028">
    <property type="protein sequence ID" value="SMY00521.1"/>
    <property type="molecule type" value="Genomic_DNA"/>
</dbReference>
<evidence type="ECO:0000313" key="17">
    <source>
        <dbReference type="Proteomes" id="UP000234289"/>
    </source>
</evidence>
<reference evidence="7 21" key="6">
    <citation type="submission" date="2017-12" db="EMBL/GenBank/DDBJ databases">
        <authorList>
            <person name="Levesque S."/>
        </authorList>
    </citation>
    <scope>NUCLEOTIDE SEQUENCE [LARGE SCALE GENOMIC DNA]</scope>
    <source>
        <strain evidence="7 21">SMQ-1420</strain>
    </source>
</reference>
<evidence type="ECO:0000313" key="9">
    <source>
        <dbReference type="EMBL" id="PCC44474.1"/>
    </source>
</evidence>
<reference evidence="6" key="1">
    <citation type="submission" date="2016-09" db="EMBL/GenBank/DDBJ databases">
        <title>Complete Genome Sequence of Brevibacterium aurantiacum SMQ-1335.</title>
        <authorList>
            <person name="de Melo A.G."/>
            <person name="Labrie S.J."/>
            <person name="Dumaresq J."/>
            <person name="Roberts R.J."/>
            <person name="Tremblay D.M."/>
            <person name="Moineau S."/>
        </authorList>
    </citation>
    <scope>NUCLEOTIDE SEQUENCE</scope>
    <source>
        <strain evidence="6">SMQ-1335</strain>
    </source>
</reference>
<accession>A0A2A3X755</accession>
<evidence type="ECO:0000313" key="18">
    <source>
        <dbReference type="Proteomes" id="UP000234300"/>
    </source>
</evidence>
<evidence type="ECO:0000313" key="10">
    <source>
        <dbReference type="EMBL" id="SMX69714.1"/>
    </source>
</evidence>
<dbReference type="EMBL" id="FXYZ01000003">
    <property type="protein sequence ID" value="SMX71596.1"/>
    <property type="molecule type" value="Genomic_DNA"/>
</dbReference>
<dbReference type="EMBL" id="NRGX01000001">
    <property type="protein sequence ID" value="PCC19501.1"/>
    <property type="molecule type" value="Genomic_DNA"/>
</dbReference>
<dbReference type="RefSeq" id="WP_009884913.1">
    <property type="nucleotide sequence ID" value="NZ_AAGP01000043.1"/>
</dbReference>
<evidence type="ECO:0000256" key="5">
    <source>
        <dbReference type="ARBA" id="ARBA00023002"/>
    </source>
</evidence>
<dbReference type="OrthoDB" id="9781588at2"/>
<protein>
    <submittedName>
        <fullName evidence="6 7">Dehydrogenase</fullName>
    </submittedName>
</protein>
<evidence type="ECO:0000313" key="12">
    <source>
        <dbReference type="EMBL" id="SMX82211.1"/>
    </source>
</evidence>
<evidence type="ECO:0000313" key="14">
    <source>
        <dbReference type="Proteomes" id="UP000094793"/>
    </source>
</evidence>
<dbReference type="PATRIC" id="fig|1703.10.peg.1475"/>
<proteinExistence type="inferred from homology"/>
<dbReference type="EMBL" id="FXZB01000005">
    <property type="protein sequence ID" value="SMX69714.1"/>
    <property type="molecule type" value="Genomic_DNA"/>
</dbReference>
<evidence type="ECO:0000313" key="21">
    <source>
        <dbReference type="Proteomes" id="UP000282731"/>
    </source>
</evidence>
<dbReference type="PANTHER" id="PTHR43350:SF19">
    <property type="entry name" value="D-GULOSIDE 3-DEHYDROGENASE"/>
    <property type="match status" value="1"/>
</dbReference>
<dbReference type="InterPro" id="IPR036291">
    <property type="entry name" value="NAD(P)-bd_dom_sf"/>
</dbReference>
<dbReference type="Proteomes" id="UP000282731">
    <property type="component" value="Chromosome"/>
</dbReference>
<dbReference type="CDD" id="cd08255">
    <property type="entry name" value="2-desacetyl-2-hydroxyethyl_bacteriochlorophyllide_like"/>
    <property type="match status" value="1"/>
</dbReference>
<organism evidence="6 14">
    <name type="scientific">Brevibacterium aurantiacum</name>
    <dbReference type="NCBI Taxonomy" id="273384"/>
    <lineage>
        <taxon>Bacteria</taxon>
        <taxon>Bacillati</taxon>
        <taxon>Actinomycetota</taxon>
        <taxon>Actinomycetes</taxon>
        <taxon>Micrococcales</taxon>
        <taxon>Brevibacteriaceae</taxon>
        <taxon>Brevibacterium</taxon>
    </lineage>
</organism>
<evidence type="ECO:0000313" key="7">
    <source>
        <dbReference type="EMBL" id="AZT96840.1"/>
    </source>
</evidence>
<evidence type="ECO:0000313" key="16">
    <source>
        <dbReference type="Proteomes" id="UP000218620"/>
    </source>
</evidence>
<dbReference type="Gene3D" id="3.90.180.10">
    <property type="entry name" value="Medium-chain alcohol dehydrogenases, catalytic domain"/>
    <property type="match status" value="1"/>
</dbReference>
<reference evidence="18 19" key="5">
    <citation type="submission" date="2017-03" db="EMBL/GenBank/DDBJ databases">
        <authorList>
            <person name="Afonso C.L."/>
            <person name="Miller P.J."/>
            <person name="Scott M.A."/>
            <person name="Spackman E."/>
            <person name="Goraichik I."/>
            <person name="Dimitrov K.M."/>
            <person name="Suarez D.L."/>
            <person name="Swayne D.E."/>
        </authorList>
    </citation>
    <scope>NUCLEOTIDE SEQUENCE [LARGE SCALE GENOMIC DNA]</scope>
    <source>
        <strain evidence="11">6</strain>
        <strain evidence="19">6(3)</strain>
        <strain evidence="12">8</strain>
        <strain evidence="18">8(6)</strain>
        <strain evidence="10">ATCC 9175</strain>
        <strain evidence="13">CNRZ 920</strain>
    </source>
</reference>
<keyword evidence="4" id="KW-0862">Zinc</keyword>
<dbReference type="EMBL" id="FXZI01000003">
    <property type="protein sequence ID" value="SMX82211.1"/>
    <property type="molecule type" value="Genomic_DNA"/>
</dbReference>
<dbReference type="Proteomes" id="UP000094793">
    <property type="component" value="Chromosome"/>
</dbReference>
<sequence length="338" mass="36157">MAWQYWTEAHRQGRWREVSTPHAGADPGTESGVDAGQMMRVRTTSSAVSKGTETLVHTGRVPPRVADLMAAPHQMGDFPHPVSYGYLAVGVVDEGPAAWTGTRVFGLLPHHSHHLVTPDDVHPIPESISDHRALLAGAAETGLNILWQSPPHYGDRVAIIGAGMIGTATALLASHLPLDRLEIIETNPERRTLLTSLGLTALTPEDAGDDCDIAIHTSGGEGGLARALEITGDDGTVVEASWYGDTEPKVALGADFHARRLSIVASQVGRVPAGHRARRTRSDRLRAALTALHDDRFDALITGVSGWQDLPWLMDELSSDTATAAATLCHVLDYEEGS</sequence>
<dbReference type="Proteomes" id="UP000218620">
    <property type="component" value="Unassembled WGS sequence"/>
</dbReference>
<dbReference type="EMBL" id="CP025334">
    <property type="protein sequence ID" value="AZT96840.1"/>
    <property type="molecule type" value="Genomic_DNA"/>
</dbReference>
<dbReference type="PANTHER" id="PTHR43350">
    <property type="entry name" value="NAD-DEPENDENT ALCOHOL DEHYDROGENASE"/>
    <property type="match status" value="1"/>
</dbReference>
<evidence type="ECO:0000313" key="13">
    <source>
        <dbReference type="EMBL" id="SMY00521.1"/>
    </source>
</evidence>
<evidence type="ECO:0000313" key="20">
    <source>
        <dbReference type="Proteomes" id="UP000234525"/>
    </source>
</evidence>
<reference evidence="17 20" key="4">
    <citation type="submission" date="2017-03" db="EMBL/GenBank/DDBJ databases">
        <authorList>
            <person name="Monnet C."/>
        </authorList>
    </citation>
    <scope>NUCLEOTIDE SEQUENCE [LARGE SCALE GENOMIC DNA]</scope>
    <source>
        <strain evidence="20">ATCC 9175</strain>
        <strain evidence="17">CNRZ 920</strain>
    </source>
</reference>
<dbReference type="KEGG" id="blin:BLSMQ_1437"/>
<dbReference type="SUPFAM" id="SSF51735">
    <property type="entry name" value="NAD(P)-binding Rossmann-fold domains"/>
    <property type="match status" value="1"/>
</dbReference>
<dbReference type="GO" id="GO:0046872">
    <property type="term" value="F:metal ion binding"/>
    <property type="evidence" value="ECO:0007669"/>
    <property type="project" value="UniProtKB-KW"/>
</dbReference>
<reference evidence="7 21" key="7">
    <citation type="submission" date="2019-01" db="EMBL/GenBank/DDBJ databases">
        <title>Comparative genomic analysis of Brevibacterium aurantiacum sheds light on its evolution and its adaptation to smear-ripened cheeses.</title>
        <authorList>
            <person name="Moineau S."/>
        </authorList>
    </citation>
    <scope>NUCLEOTIDE SEQUENCE [LARGE SCALE GENOMIC DNA]</scope>
    <source>
        <strain evidence="7 21">SMQ-1420</strain>
    </source>
</reference>
<dbReference type="EMBL" id="NRGQ01000003">
    <property type="protein sequence ID" value="PCC44474.1"/>
    <property type="molecule type" value="Genomic_DNA"/>
</dbReference>
<keyword evidence="20" id="KW-1185">Reference proteome</keyword>
<comment type="cofactor">
    <cofactor evidence="1">
        <name>Zn(2+)</name>
        <dbReference type="ChEBI" id="CHEBI:29105"/>
    </cofactor>
</comment>
<dbReference type="EMBL" id="CP017150">
    <property type="protein sequence ID" value="AOP53147.1"/>
    <property type="molecule type" value="Genomic_DNA"/>
</dbReference>
<dbReference type="AlphaFoldDB" id="A0A1D7W293"/>